<accession>A0A212DDX3</accession>
<protein>
    <submittedName>
        <fullName evidence="2">CNTNAP4</fullName>
    </submittedName>
</protein>
<evidence type="ECO:0000313" key="2">
    <source>
        <dbReference type="EMBL" id="OWK16344.1"/>
    </source>
</evidence>
<keyword evidence="3" id="KW-1185">Reference proteome</keyword>
<evidence type="ECO:0000313" key="3">
    <source>
        <dbReference type="Proteomes" id="UP000242450"/>
    </source>
</evidence>
<evidence type="ECO:0000256" key="1">
    <source>
        <dbReference type="SAM" id="MobiDB-lite"/>
    </source>
</evidence>
<dbReference type="Proteomes" id="UP000242450">
    <property type="component" value="Chromosome 4"/>
</dbReference>
<organism evidence="2 3">
    <name type="scientific">Cervus elaphus hippelaphus</name>
    <name type="common">European red deer</name>
    <dbReference type="NCBI Taxonomy" id="46360"/>
    <lineage>
        <taxon>Eukaryota</taxon>
        <taxon>Metazoa</taxon>
        <taxon>Chordata</taxon>
        <taxon>Craniata</taxon>
        <taxon>Vertebrata</taxon>
        <taxon>Euteleostomi</taxon>
        <taxon>Mammalia</taxon>
        <taxon>Eutheria</taxon>
        <taxon>Laurasiatheria</taxon>
        <taxon>Artiodactyla</taxon>
        <taxon>Ruminantia</taxon>
        <taxon>Pecora</taxon>
        <taxon>Cervidae</taxon>
        <taxon>Cervinae</taxon>
        <taxon>Cervus</taxon>
    </lineage>
</organism>
<dbReference type="OrthoDB" id="26719at2759"/>
<proteinExistence type="predicted"/>
<feature type="compositionally biased region" description="Pro residues" evidence="1">
    <location>
        <begin position="112"/>
        <end position="123"/>
    </location>
</feature>
<dbReference type="EMBL" id="MKHE01000004">
    <property type="protein sequence ID" value="OWK16344.1"/>
    <property type="molecule type" value="Genomic_DNA"/>
</dbReference>
<dbReference type="Gene3D" id="2.60.120.1000">
    <property type="match status" value="1"/>
</dbReference>
<feature type="region of interest" description="Disordered" evidence="1">
    <location>
        <begin position="102"/>
        <end position="160"/>
    </location>
</feature>
<comment type="caution">
    <text evidence="2">The sequence shown here is derived from an EMBL/GenBank/DDBJ whole genome shotgun (WGS) entry which is preliminary data.</text>
</comment>
<dbReference type="AlphaFoldDB" id="A0A212DDX3"/>
<sequence length="160" mass="17454">MFRLEKATFYQRLIACNQLPILKTSDGLLSFFPHFCIQETAWTIVQHNGSDVTRVRNTSPEHPYTGLFEYVASMEQLQATINRAEHCEQELTYYCKKSRLVSKEGKRTGAPVPLPAGRPPAPAPAGCDSATVVAESRPGPVLPKRGASPSQSGSHGDAIA</sequence>
<name>A0A212DDX3_CEREH</name>
<reference evidence="2 3" key="1">
    <citation type="journal article" date="2018" name="Mol. Genet. Genomics">
        <title>The red deer Cervus elaphus genome CerEla1.0: sequencing, annotating, genes, and chromosomes.</title>
        <authorList>
            <person name="Bana N.A."/>
            <person name="Nyiri A."/>
            <person name="Nagy J."/>
            <person name="Frank K."/>
            <person name="Nagy T."/>
            <person name="Steger V."/>
            <person name="Schiller M."/>
            <person name="Lakatos P."/>
            <person name="Sugar L."/>
            <person name="Horn P."/>
            <person name="Barta E."/>
            <person name="Orosz L."/>
        </authorList>
    </citation>
    <scope>NUCLEOTIDE SEQUENCE [LARGE SCALE GENOMIC DNA]</scope>
    <source>
        <strain evidence="2">Hungarian</strain>
    </source>
</reference>
<gene>
    <name evidence="2" type="ORF">Celaphus_00003956</name>
</gene>